<gene>
    <name evidence="2" type="ORF">NVI5450_2994</name>
</gene>
<evidence type="ECO:0000313" key="2">
    <source>
        <dbReference type="EMBL" id="SGZ06049.1"/>
    </source>
</evidence>
<name>A0A1L0EK04_9GAMM</name>
<dbReference type="Pfam" id="PF03848">
    <property type="entry name" value="TehB"/>
    <property type="match status" value="1"/>
</dbReference>
<dbReference type="InterPro" id="IPR015985">
    <property type="entry name" value="TehB-like_dom"/>
</dbReference>
<dbReference type="OrthoDB" id="9804312at2"/>
<evidence type="ECO:0000259" key="1">
    <source>
        <dbReference type="Pfam" id="PF03848"/>
    </source>
</evidence>
<dbReference type="RefSeq" id="WP_075497458.1">
    <property type="nucleotide sequence ID" value="NZ_CAWRBC010000123.1"/>
</dbReference>
<protein>
    <submittedName>
        <fullName evidence="2">Putative tellurite resistance protein</fullName>
    </submittedName>
</protein>
<organism evidence="2 3">
    <name type="scientific">Moritella viscosa</name>
    <dbReference type="NCBI Taxonomy" id="80854"/>
    <lineage>
        <taxon>Bacteria</taxon>
        <taxon>Pseudomonadati</taxon>
        <taxon>Pseudomonadota</taxon>
        <taxon>Gammaproteobacteria</taxon>
        <taxon>Alteromonadales</taxon>
        <taxon>Moritellaceae</taxon>
        <taxon>Moritella</taxon>
    </lineage>
</organism>
<evidence type="ECO:0000313" key="3">
    <source>
        <dbReference type="Proteomes" id="UP000183794"/>
    </source>
</evidence>
<sequence length="169" mass="18997">MAVSALLQQYSTLFQPSGKPVLDLACGAGRNGLYLHQQQIPTIFADQNQTALTSIAAVPGVSTEQCWQIDFEHGEQQLPANHYQGIVVFRYLHRPLIDAIKQSVCSGGIVIYETFTVENRQFGRPNRDAFLLQLGELKAMFSDWECLHYFEGIERNPDRAIAQIVCKKP</sequence>
<dbReference type="Proteomes" id="UP000183794">
    <property type="component" value="Unassembled WGS sequence"/>
</dbReference>
<feature type="domain" description="Tellurite resistance methyltransferase TehB-like" evidence="1">
    <location>
        <begin position="20"/>
        <end position="153"/>
    </location>
</feature>
<accession>A0A1L0EK04</accession>
<proteinExistence type="predicted"/>
<dbReference type="InterPro" id="IPR029063">
    <property type="entry name" value="SAM-dependent_MTases_sf"/>
</dbReference>
<dbReference type="AlphaFoldDB" id="A0A1L0EK04"/>
<dbReference type="SUPFAM" id="SSF53335">
    <property type="entry name" value="S-adenosyl-L-methionine-dependent methyltransferases"/>
    <property type="match status" value="1"/>
</dbReference>
<dbReference type="Gene3D" id="3.40.50.150">
    <property type="entry name" value="Vaccinia Virus protein VP39"/>
    <property type="match status" value="1"/>
</dbReference>
<dbReference type="EMBL" id="FPLD01000079">
    <property type="protein sequence ID" value="SGZ06049.1"/>
    <property type="molecule type" value="Genomic_DNA"/>
</dbReference>
<reference evidence="2 3" key="1">
    <citation type="submission" date="2016-11" db="EMBL/GenBank/DDBJ databases">
        <authorList>
            <person name="Jaros S."/>
            <person name="Januszkiewicz K."/>
            <person name="Wedrychowicz H."/>
        </authorList>
    </citation>
    <scope>NUCLEOTIDE SEQUENCE [LARGE SCALE GENOMIC DNA]</scope>
    <source>
        <strain evidence="2">NVI 5450</strain>
    </source>
</reference>